<evidence type="ECO:0000313" key="2">
    <source>
        <dbReference type="EMBL" id="APW40132.1"/>
    </source>
</evidence>
<proteinExistence type="predicted"/>
<dbReference type="Proteomes" id="UP000186609">
    <property type="component" value="Chromosome"/>
</dbReference>
<dbReference type="Gene3D" id="3.40.50.1010">
    <property type="entry name" value="5'-nuclease"/>
    <property type="match status" value="1"/>
</dbReference>
<protein>
    <submittedName>
        <fullName evidence="2">Putative toxin-antitoxin system toxin component, PIN family</fullName>
    </submittedName>
</protein>
<organism evidence="2 3">
    <name type="scientific">Rhodoferax koreensis</name>
    <dbReference type="NCBI Taxonomy" id="1842727"/>
    <lineage>
        <taxon>Bacteria</taxon>
        <taxon>Pseudomonadati</taxon>
        <taxon>Pseudomonadota</taxon>
        <taxon>Betaproteobacteria</taxon>
        <taxon>Burkholderiales</taxon>
        <taxon>Comamonadaceae</taxon>
        <taxon>Rhodoferax</taxon>
    </lineage>
</organism>
<dbReference type="STRING" id="1842727.RD110_25405"/>
<evidence type="ECO:0000313" key="3">
    <source>
        <dbReference type="Proteomes" id="UP000186609"/>
    </source>
</evidence>
<dbReference type="InterPro" id="IPR002716">
    <property type="entry name" value="PIN_dom"/>
</dbReference>
<accession>A0A1P8K288</accession>
<dbReference type="EMBL" id="CP019236">
    <property type="protein sequence ID" value="APW40132.1"/>
    <property type="molecule type" value="Genomic_DNA"/>
</dbReference>
<keyword evidence="3" id="KW-1185">Reference proteome</keyword>
<reference evidence="3" key="1">
    <citation type="submission" date="2017-01" db="EMBL/GenBank/DDBJ databases">
        <authorList>
            <person name="Kim Y.J."/>
            <person name="Farh M.E.-A."/>
            <person name="Yang D.-C."/>
        </authorList>
    </citation>
    <scope>NUCLEOTIDE SEQUENCE [LARGE SCALE GENOMIC DNA]</scope>
    <source>
        <strain evidence="3">DCY110</strain>
    </source>
</reference>
<gene>
    <name evidence="2" type="ORF">RD110_25405</name>
</gene>
<evidence type="ECO:0000259" key="1">
    <source>
        <dbReference type="Pfam" id="PF13470"/>
    </source>
</evidence>
<dbReference type="PANTHER" id="PTHR34610">
    <property type="entry name" value="SSL7007 PROTEIN"/>
    <property type="match status" value="1"/>
</dbReference>
<dbReference type="Pfam" id="PF13470">
    <property type="entry name" value="PIN_3"/>
    <property type="match status" value="1"/>
</dbReference>
<dbReference type="InterPro" id="IPR029060">
    <property type="entry name" value="PIN-like_dom_sf"/>
</dbReference>
<dbReference type="AlphaFoldDB" id="A0A1P8K288"/>
<dbReference type="OrthoDB" id="9802272at2"/>
<dbReference type="KEGG" id="rhy:RD110_25405"/>
<name>A0A1P8K288_9BURK</name>
<dbReference type="NCBIfam" id="TIGR00305">
    <property type="entry name" value="putative toxin-antitoxin system toxin component, PIN family"/>
    <property type="match status" value="1"/>
</dbReference>
<dbReference type="InterPro" id="IPR002850">
    <property type="entry name" value="PIN_toxin-like"/>
</dbReference>
<feature type="domain" description="PIN" evidence="1">
    <location>
        <begin position="18"/>
        <end position="124"/>
    </location>
</feature>
<sequence>MPAVQVRDGCRFGPEMNVVLDTNIVLDIFLFDDAAAKPLKPALVAGNLRWLATQHMRNELERVLDYEHLVPRMAFYQVTAADVLAAFDRHANLVEVAPRVSAVCKDPDDQCFIDLAVAHQALLLSKDKAVLSMKKRLLALGVPAQRAIESVA</sequence>
<dbReference type="SUPFAM" id="SSF88723">
    <property type="entry name" value="PIN domain-like"/>
    <property type="match status" value="1"/>
</dbReference>
<dbReference type="PANTHER" id="PTHR34610:SF3">
    <property type="entry name" value="SSL7007 PROTEIN"/>
    <property type="match status" value="1"/>
</dbReference>